<dbReference type="Pfam" id="PF13337">
    <property type="entry name" value="BrxL_ATPase"/>
    <property type="match status" value="1"/>
</dbReference>
<evidence type="ECO:0000259" key="3">
    <source>
        <dbReference type="Pfam" id="PF20442"/>
    </source>
</evidence>
<evidence type="ECO:0000313" key="4">
    <source>
        <dbReference type="EMBL" id="SPL62489.1"/>
    </source>
</evidence>
<dbReference type="GO" id="GO:0008233">
    <property type="term" value="F:peptidase activity"/>
    <property type="evidence" value="ECO:0007669"/>
    <property type="project" value="UniProtKB-KW"/>
</dbReference>
<organism evidence="4 5">
    <name type="scientific">Ochrobactrum soli</name>
    <dbReference type="NCBI Taxonomy" id="2448455"/>
    <lineage>
        <taxon>Bacteria</taxon>
        <taxon>Pseudomonadati</taxon>
        <taxon>Pseudomonadota</taxon>
        <taxon>Alphaproteobacteria</taxon>
        <taxon>Hyphomicrobiales</taxon>
        <taxon>Brucellaceae</taxon>
        <taxon>Brucella/Ochrobactrum group</taxon>
        <taxon>Ochrobactrum</taxon>
    </lineage>
</organism>
<dbReference type="EMBL" id="OOFM01000003">
    <property type="protein sequence ID" value="SPL62489.1"/>
    <property type="molecule type" value="Genomic_DNA"/>
</dbReference>
<dbReference type="InterPro" id="IPR038113">
    <property type="entry name" value="MITD1_C_sf"/>
</dbReference>
<dbReference type="InterPro" id="IPR014061">
    <property type="entry name" value="BrxL-like"/>
</dbReference>
<name>A0A2P9HEJ2_9HYPH</name>
<keyword evidence="4" id="KW-0378">Hydrolase</keyword>
<feature type="compositionally biased region" description="Polar residues" evidence="1">
    <location>
        <begin position="501"/>
        <end position="511"/>
    </location>
</feature>
<dbReference type="Pfam" id="PF16565">
    <property type="entry name" value="MIT_C"/>
    <property type="match status" value="1"/>
</dbReference>
<reference evidence="5" key="1">
    <citation type="submission" date="2017-12" db="EMBL/GenBank/DDBJ databases">
        <authorList>
            <person name="Diaz M."/>
        </authorList>
    </citation>
    <scope>NUCLEOTIDE SEQUENCE [LARGE SCALE GENOMIC DNA]</scope>
    <source>
        <strain evidence="5">FI11154</strain>
    </source>
</reference>
<feature type="domain" description="BREX system Lon protease-like BrxL N-terminal" evidence="3">
    <location>
        <begin position="10"/>
        <end position="141"/>
    </location>
</feature>
<dbReference type="NCBIfam" id="TIGR02688">
    <property type="entry name" value="BREX system Lon protease-like protein BrxL"/>
    <property type="match status" value="1"/>
</dbReference>
<proteinExistence type="predicted"/>
<accession>A0A2P9HEJ2</accession>
<dbReference type="AlphaFoldDB" id="A0A2P9HEJ2"/>
<dbReference type="Proteomes" id="UP000246073">
    <property type="component" value="Unassembled WGS sequence"/>
</dbReference>
<dbReference type="RefSeq" id="WP_109366637.1">
    <property type="nucleotide sequence ID" value="NZ_OOFM01000003.1"/>
</dbReference>
<gene>
    <name evidence="4" type="ORF">OHAE_5096</name>
</gene>
<evidence type="ECO:0000259" key="2">
    <source>
        <dbReference type="Pfam" id="PF16565"/>
    </source>
</evidence>
<keyword evidence="4" id="KW-0645">Protease</keyword>
<evidence type="ECO:0000256" key="1">
    <source>
        <dbReference type="SAM" id="MobiDB-lite"/>
    </source>
</evidence>
<dbReference type="Pfam" id="PF20442">
    <property type="entry name" value="BrxL_N"/>
    <property type="match status" value="1"/>
</dbReference>
<dbReference type="InterPro" id="IPR032341">
    <property type="entry name" value="MITD1_C"/>
</dbReference>
<dbReference type="GO" id="GO:0006508">
    <property type="term" value="P:proteolysis"/>
    <property type="evidence" value="ECO:0007669"/>
    <property type="project" value="UniProtKB-KW"/>
</dbReference>
<feature type="region of interest" description="Disordered" evidence="1">
    <location>
        <begin position="488"/>
        <end position="518"/>
    </location>
</feature>
<dbReference type="Gene3D" id="3.30.870.30">
    <property type="entry name" value="MITD, C-terminal phospholipase D-like domain"/>
    <property type="match status" value="1"/>
</dbReference>
<feature type="domain" description="MITD1 C-terminal phospholipase D-like" evidence="2">
    <location>
        <begin position="544"/>
        <end position="690"/>
    </location>
</feature>
<protein>
    <submittedName>
        <fullName evidence="4">Putative ATP-dependent protease</fullName>
    </submittedName>
</protein>
<dbReference type="InterPro" id="IPR046838">
    <property type="entry name" value="BrxL_N"/>
</dbReference>
<sequence>MSTLDDKINEHFAGFVVRKDLVKAVKGNAIVPTYVLEYLLGQYCATDDEASIATGIETVKDILRKHYVHRSEAGLVQSTIKERGRYKVIDQVSVALNEKTDAYEAVFENLGIKRVAIDSATVKAHPKLLVTGIWCIADVQYEFSEDSRISPWIIDTLKPIQIARVDYDGYRETRDKFTTEEWIDLLMQSIGFDPSLFGRRSKLLQLLRLVPFVERNYNLIELGPKSTGKSHIYSEFSPHGQLISGGEVTVPKLFVNNSNGRIGLVGYWDVVAFDEFAGREKTANKALVDIMKNYMANKQFSRGVNPMGAEASFAFVGNTDHNVPWMLKNTDLFEALPPQFHDSAFIDRLHAYLPGWEVDIIRGEMFTSGYGFIVDYLAEILRHLRAEDFSHRPDRYFTVPVQTHIRDRAAINKTMSGLLKLIFPNGGETEAEVEELLRFAIECRKRVKDQLLRIDSTFENADFHYLTSDGAKRAVTTLEEEEFPQFYHRRSTGNGDGSGGQSAITPVPAQQSSTPATSDAPAVAVASAFVPKPGHVVFTENRKGVSFDKIFGPWTDGATRIIITDPYIRKFHQARNVMELIEMLIRRKQPEDQVAVHLVTAPDDGNIQEQRECLDGITEACTGTGVDFTWAFDGTGTIHARDITTDTGWKMVLDRGLDIFQPTPRKTNGFSLGERMQEHRMIRGFYVTYIESSFN</sequence>
<evidence type="ECO:0000313" key="5">
    <source>
        <dbReference type="Proteomes" id="UP000246073"/>
    </source>
</evidence>